<comment type="catalytic activity">
    <reaction evidence="5 8">
        <text>a 2'-deoxycytidine in DNA + S-adenosyl-L-methionine = a 5-methyl-2'-deoxycytidine in DNA + S-adenosyl-L-homocysteine + H(+)</text>
        <dbReference type="Rhea" id="RHEA:13681"/>
        <dbReference type="Rhea" id="RHEA-COMP:11369"/>
        <dbReference type="Rhea" id="RHEA-COMP:11370"/>
        <dbReference type="ChEBI" id="CHEBI:15378"/>
        <dbReference type="ChEBI" id="CHEBI:57856"/>
        <dbReference type="ChEBI" id="CHEBI:59789"/>
        <dbReference type="ChEBI" id="CHEBI:85452"/>
        <dbReference type="ChEBI" id="CHEBI:85454"/>
        <dbReference type="EC" id="2.1.1.37"/>
    </reaction>
</comment>
<keyword evidence="1 6" id="KW-0489">Methyltransferase</keyword>
<gene>
    <name evidence="9" type="ordered locus">AHA_1077</name>
</gene>
<dbReference type="GO" id="GO:0009307">
    <property type="term" value="P:DNA restriction-modification system"/>
    <property type="evidence" value="ECO:0007669"/>
    <property type="project" value="UniProtKB-KW"/>
</dbReference>
<sequence>MSSLPSQQKQGTFIDLFSGCGGLSLGLMQAGWKGLFAIEKTSGAFETLQHNLLGGGRYTYDWPNWLPKSNMTVDTLLENHKGNLSLLAGKVDLIVGGPPCQGFSLAGKRDPDDPRNKLAEQYIDVVRLVKPKLLLLENVRGFNTKFTKGRGEGSEPYSKIVKEKLEELGYGVSYKVITSSDWGVPQRRPRFILIAKFGVPSDLFNPFEDIDAFRLNFLNMKGLNSNSPVSAKDAIYDLEIFDSKNKKKKLIENTDSGQTGFFELDYKPPKTINNYIKLLRDGLTNEKPNSLRLPRHTKAVSERFELILKICTKGTTICNEFRDSLKMKKHSLTPLHPDLPSATVTTLPDDILHYSEPRILTVRENARLQSFPDWFSFKSAYTTGGKMRKLTCPRYTQVGNAVPPLLGEAMGRLLLSYIEPITSPVNNEKKQEEKAEQQFN</sequence>
<evidence type="ECO:0000256" key="4">
    <source>
        <dbReference type="ARBA" id="ARBA00022747"/>
    </source>
</evidence>
<dbReference type="PROSITE" id="PS51679">
    <property type="entry name" value="SAM_MT_C5"/>
    <property type="match status" value="1"/>
</dbReference>
<dbReference type="AlphaFoldDB" id="A0KH69"/>
<dbReference type="KEGG" id="aha:AHA_1077"/>
<evidence type="ECO:0000313" key="9">
    <source>
        <dbReference type="EMBL" id="ABK38961.1"/>
    </source>
</evidence>
<keyword evidence="3 6" id="KW-0949">S-adenosyl-L-methionine</keyword>
<keyword evidence="4" id="KW-0680">Restriction system</keyword>
<dbReference type="InterPro" id="IPR018117">
    <property type="entry name" value="C5_DNA_meth_AS"/>
</dbReference>
<dbReference type="GO" id="GO:0003677">
    <property type="term" value="F:DNA binding"/>
    <property type="evidence" value="ECO:0007669"/>
    <property type="project" value="TreeGrafter"/>
</dbReference>
<dbReference type="PANTHER" id="PTHR10629">
    <property type="entry name" value="CYTOSINE-SPECIFIC METHYLTRANSFERASE"/>
    <property type="match status" value="1"/>
</dbReference>
<evidence type="ECO:0000256" key="7">
    <source>
        <dbReference type="RuleBase" id="RU000416"/>
    </source>
</evidence>
<dbReference type="PANTHER" id="PTHR10629:SF52">
    <property type="entry name" value="DNA (CYTOSINE-5)-METHYLTRANSFERASE 1"/>
    <property type="match status" value="1"/>
</dbReference>
<dbReference type="InterPro" id="IPR029063">
    <property type="entry name" value="SAM-dependent_MTases_sf"/>
</dbReference>
<evidence type="ECO:0000256" key="2">
    <source>
        <dbReference type="ARBA" id="ARBA00022679"/>
    </source>
</evidence>
<dbReference type="eggNOG" id="COG0270">
    <property type="taxonomic scope" value="Bacteria"/>
</dbReference>
<evidence type="ECO:0000313" key="10">
    <source>
        <dbReference type="Proteomes" id="UP000000756"/>
    </source>
</evidence>
<dbReference type="GO" id="GO:0044027">
    <property type="term" value="P:negative regulation of gene expression via chromosomal CpG island methylation"/>
    <property type="evidence" value="ECO:0007669"/>
    <property type="project" value="TreeGrafter"/>
</dbReference>
<proteinExistence type="inferred from homology"/>
<dbReference type="PROSITE" id="PS00095">
    <property type="entry name" value="C5_MTASE_2"/>
    <property type="match status" value="1"/>
</dbReference>
<dbReference type="InterPro" id="IPR031303">
    <property type="entry name" value="C5_meth_CS"/>
</dbReference>
<dbReference type="STRING" id="380703.AHA_1077"/>
<dbReference type="REBASE" id="14076">
    <property type="entry name" value="M.AhyTORF1077P"/>
</dbReference>
<dbReference type="GeneID" id="4487273"/>
<dbReference type="GO" id="GO:0003886">
    <property type="term" value="F:DNA (cytosine-5-)-methyltransferase activity"/>
    <property type="evidence" value="ECO:0007669"/>
    <property type="project" value="UniProtKB-EC"/>
</dbReference>
<dbReference type="SUPFAM" id="SSF53335">
    <property type="entry name" value="S-adenosyl-L-methionine-dependent methyltransferases"/>
    <property type="match status" value="1"/>
</dbReference>
<dbReference type="Gene3D" id="3.40.50.150">
    <property type="entry name" value="Vaccinia Virus protein VP39"/>
    <property type="match status" value="1"/>
</dbReference>
<keyword evidence="10" id="KW-1185">Reference proteome</keyword>
<evidence type="ECO:0000256" key="5">
    <source>
        <dbReference type="ARBA" id="ARBA00047422"/>
    </source>
</evidence>
<dbReference type="PRINTS" id="PR00105">
    <property type="entry name" value="C5METTRFRASE"/>
</dbReference>
<dbReference type="EMBL" id="CP000462">
    <property type="protein sequence ID" value="ABK38961.1"/>
    <property type="molecule type" value="Genomic_DNA"/>
</dbReference>
<dbReference type="EC" id="2.1.1.37" evidence="8"/>
<reference evidence="9 10" key="1">
    <citation type="journal article" date="2006" name="J. Bacteriol.">
        <title>Genome sequence of Aeromonas hydrophila ATCC 7966T: jack of all trades.</title>
        <authorList>
            <person name="Seshadri R."/>
            <person name="Joseph S.W."/>
            <person name="Chopra A.K."/>
            <person name="Sha J."/>
            <person name="Shaw J."/>
            <person name="Graf J."/>
            <person name="Haft D."/>
            <person name="Wu M."/>
            <person name="Ren Q."/>
            <person name="Rosovitz M.J."/>
            <person name="Madupu R."/>
            <person name="Tallon L."/>
            <person name="Kim M."/>
            <person name="Jin S."/>
            <person name="Vuong H."/>
            <person name="Stine O.C."/>
            <person name="Ali A."/>
            <person name="Horneman A.J."/>
            <person name="Heidelberg J.F."/>
        </authorList>
    </citation>
    <scope>NUCLEOTIDE SEQUENCE [LARGE SCALE GENOMIC DNA]</scope>
    <source>
        <strain evidence="10">ATCC 7966 / DSM 30187 / BCRC 13018 / CCUG 14551 / JCM 1027 / KCTC 2358 / NCIMB 9240 / NCTC 8049</strain>
    </source>
</reference>
<evidence type="ECO:0000256" key="6">
    <source>
        <dbReference type="PROSITE-ProRule" id="PRU01016"/>
    </source>
</evidence>
<dbReference type="PROSITE" id="PS00094">
    <property type="entry name" value="C5_MTASE_1"/>
    <property type="match status" value="1"/>
</dbReference>
<evidence type="ECO:0000256" key="8">
    <source>
        <dbReference type="RuleBase" id="RU000417"/>
    </source>
</evidence>
<dbReference type="InterPro" id="IPR050390">
    <property type="entry name" value="C5-Methyltransferase"/>
</dbReference>
<evidence type="ECO:0000256" key="1">
    <source>
        <dbReference type="ARBA" id="ARBA00022603"/>
    </source>
</evidence>
<dbReference type="EnsemblBacteria" id="ABK38961">
    <property type="protein sequence ID" value="ABK38961"/>
    <property type="gene ID" value="AHA_1077"/>
</dbReference>
<organism evidence="9 10">
    <name type="scientific">Aeromonas hydrophila subsp. hydrophila (strain ATCC 7966 / DSM 30187 / BCRC 13018 / CCUG 14551 / JCM 1027 / KCTC 2358 / NCIMB 9240 / NCTC 8049)</name>
    <dbReference type="NCBI Taxonomy" id="380703"/>
    <lineage>
        <taxon>Bacteria</taxon>
        <taxon>Pseudomonadati</taxon>
        <taxon>Pseudomonadota</taxon>
        <taxon>Gammaproteobacteria</taxon>
        <taxon>Aeromonadales</taxon>
        <taxon>Aeromonadaceae</taxon>
        <taxon>Aeromonas</taxon>
    </lineage>
</organism>
<protein>
    <recommendedName>
        <fullName evidence="8">Cytosine-specific methyltransferase</fullName>
        <ecNumber evidence="8">2.1.1.37</ecNumber>
    </recommendedName>
</protein>
<dbReference type="Pfam" id="PF00145">
    <property type="entry name" value="DNA_methylase"/>
    <property type="match status" value="1"/>
</dbReference>
<dbReference type="Proteomes" id="UP000000756">
    <property type="component" value="Chromosome"/>
</dbReference>
<comment type="similarity">
    <text evidence="6 7">Belongs to the class I-like SAM-binding methyltransferase superfamily. C5-methyltransferase family.</text>
</comment>
<keyword evidence="2 6" id="KW-0808">Transferase</keyword>
<name>A0KH69_AERHH</name>
<dbReference type="PATRIC" id="fig|380703.7.peg.1079"/>
<dbReference type="Gene3D" id="3.90.120.10">
    <property type="entry name" value="DNA Methylase, subunit A, domain 2"/>
    <property type="match status" value="1"/>
</dbReference>
<dbReference type="NCBIfam" id="TIGR00675">
    <property type="entry name" value="dcm"/>
    <property type="match status" value="1"/>
</dbReference>
<dbReference type="InterPro" id="IPR001525">
    <property type="entry name" value="C5_MeTfrase"/>
</dbReference>
<accession>A0KH69</accession>
<evidence type="ECO:0000256" key="3">
    <source>
        <dbReference type="ARBA" id="ARBA00022691"/>
    </source>
</evidence>
<dbReference type="RefSeq" id="WP_011705005.1">
    <property type="nucleotide sequence ID" value="NC_008570.1"/>
</dbReference>
<dbReference type="GO" id="GO:0032259">
    <property type="term" value="P:methylation"/>
    <property type="evidence" value="ECO:0007669"/>
    <property type="project" value="UniProtKB-KW"/>
</dbReference>
<dbReference type="HOGENOM" id="CLU_006958_2_4_6"/>
<feature type="active site" evidence="6">
    <location>
        <position position="100"/>
    </location>
</feature>
<dbReference type="OrthoDB" id="9813719at2"/>